<evidence type="ECO:0000313" key="1">
    <source>
        <dbReference type="EMBL" id="KPC33380.1"/>
    </source>
</evidence>
<proteinExistence type="predicted"/>
<sequence length="37" mass="4235">MSAHHRTGAEAGRSRQKFHTFCRTIARETEQARAFMG</sequence>
<protein>
    <submittedName>
        <fullName evidence="1">Uncharacterized protein</fullName>
    </submittedName>
</protein>
<name>A0A0N0GGN4_PSESX</name>
<reference evidence="1 2" key="1">
    <citation type="submission" date="2015-07" db="EMBL/GenBank/DDBJ databases">
        <authorList>
            <person name="Noorani M."/>
        </authorList>
    </citation>
    <scope>NUCLEOTIDE SEQUENCE [LARGE SCALE GENOMIC DNA]</scope>
    <source>
        <strain evidence="1 2">0788_9</strain>
    </source>
</reference>
<organism evidence="1 2">
    <name type="scientific">Pseudomonas syringae pv. cilantro</name>
    <dbReference type="NCBI Taxonomy" id="81035"/>
    <lineage>
        <taxon>Bacteria</taxon>
        <taxon>Pseudomonadati</taxon>
        <taxon>Pseudomonadota</taxon>
        <taxon>Gammaproteobacteria</taxon>
        <taxon>Pseudomonadales</taxon>
        <taxon>Pseudomonadaceae</taxon>
        <taxon>Pseudomonas</taxon>
        <taxon>Pseudomonas syringae</taxon>
    </lineage>
</organism>
<evidence type="ECO:0000313" key="2">
    <source>
        <dbReference type="Proteomes" id="UP000037891"/>
    </source>
</evidence>
<gene>
    <name evidence="1" type="ORF">ABJ99_2238</name>
</gene>
<accession>A0A0N0GGN4</accession>
<dbReference type="EMBL" id="LGLN01000033">
    <property type="protein sequence ID" value="KPC33380.1"/>
    <property type="molecule type" value="Genomic_DNA"/>
</dbReference>
<dbReference type="Proteomes" id="UP000037891">
    <property type="component" value="Unassembled WGS sequence"/>
</dbReference>
<reference evidence="1 2" key="2">
    <citation type="submission" date="2015-10" db="EMBL/GenBank/DDBJ databases">
        <title>Comparative genomics and high-throughput reverse genetic screens identify a new phytobacterial MAMP and an Arabidopsis receptor required for immune elicitation.</title>
        <authorList>
            <person name="Mott G.A."/>
            <person name="Thakur S."/>
            <person name="Wang P.W."/>
            <person name="Desveaux D."/>
            <person name="Guttman D.S."/>
        </authorList>
    </citation>
    <scope>NUCLEOTIDE SEQUENCE [LARGE SCALE GENOMIC DNA]</scope>
    <source>
        <strain evidence="1 2">0788_9</strain>
    </source>
</reference>
<dbReference type="AlphaFoldDB" id="A0A0N0GGN4"/>
<dbReference type="PATRIC" id="fig|81035.3.peg.2402"/>
<comment type="caution">
    <text evidence="1">The sequence shown here is derived from an EMBL/GenBank/DDBJ whole genome shotgun (WGS) entry which is preliminary data.</text>
</comment>